<dbReference type="EMBL" id="RYZR01000006">
    <property type="protein sequence ID" value="RUL63146.1"/>
    <property type="molecule type" value="Genomic_DNA"/>
</dbReference>
<dbReference type="OrthoDB" id="5959215at2"/>
<keyword evidence="3" id="KW-1185">Reference proteome</keyword>
<sequence length="170" mass="18241">MKSWSIFLSFLFCTTLACAACAALAPQSDDSPSSQPASEKPVYNGSVPIASLSPDEADLIKNLQAKNNAYQDVKGLVTAKGWRPLVCDQCKENVVGGDYEEVCSTNPNSPACKICDSLPELNSCSGDGYCLMQFHSGNSKLILKVGTYGDYRDAPNLMVTGWGFYTKASD</sequence>
<evidence type="ECO:0000313" key="3">
    <source>
        <dbReference type="Proteomes" id="UP000267077"/>
    </source>
</evidence>
<evidence type="ECO:0008006" key="4">
    <source>
        <dbReference type="Google" id="ProtNLM"/>
    </source>
</evidence>
<protein>
    <recommendedName>
        <fullName evidence="4">Secreted protein</fullName>
    </recommendedName>
</protein>
<gene>
    <name evidence="2" type="ORF">EKH79_12095</name>
</gene>
<dbReference type="AlphaFoldDB" id="A0A432LRJ2"/>
<feature type="chain" id="PRO_5019289024" description="Secreted protein" evidence="1">
    <location>
        <begin position="20"/>
        <end position="170"/>
    </location>
</feature>
<keyword evidence="1" id="KW-0732">Signal</keyword>
<proteinExistence type="predicted"/>
<evidence type="ECO:0000313" key="2">
    <source>
        <dbReference type="EMBL" id="RUL63146.1"/>
    </source>
</evidence>
<dbReference type="RefSeq" id="WP_126674083.1">
    <property type="nucleotide sequence ID" value="NZ_RYZR01000006.1"/>
</dbReference>
<comment type="caution">
    <text evidence="2">The sequence shown here is derived from an EMBL/GenBank/DDBJ whole genome shotgun (WGS) entry which is preliminary data.</text>
</comment>
<reference evidence="2 3" key="1">
    <citation type="submission" date="2018-12" db="EMBL/GenBank/DDBJ databases">
        <title>Dyella dinghuensis sp. nov. DHOA06 and Dyella choica sp. nov. 4M-K27, isolated from forest soil.</title>
        <authorList>
            <person name="Qiu L.-H."/>
            <person name="Gao Z.-H."/>
        </authorList>
    </citation>
    <scope>NUCLEOTIDE SEQUENCE [LARGE SCALE GENOMIC DNA]</scope>
    <source>
        <strain evidence="2 3">DHOA06</strain>
    </source>
</reference>
<accession>A0A432LRJ2</accession>
<dbReference type="PROSITE" id="PS51257">
    <property type="entry name" value="PROKAR_LIPOPROTEIN"/>
    <property type="match status" value="1"/>
</dbReference>
<evidence type="ECO:0000256" key="1">
    <source>
        <dbReference type="SAM" id="SignalP"/>
    </source>
</evidence>
<organism evidence="2 3">
    <name type="scientific">Dyella dinghuensis</name>
    <dbReference type="NCBI Taxonomy" id="1920169"/>
    <lineage>
        <taxon>Bacteria</taxon>
        <taxon>Pseudomonadati</taxon>
        <taxon>Pseudomonadota</taxon>
        <taxon>Gammaproteobacteria</taxon>
        <taxon>Lysobacterales</taxon>
        <taxon>Rhodanobacteraceae</taxon>
        <taxon>Dyella</taxon>
    </lineage>
</organism>
<dbReference type="Proteomes" id="UP000267077">
    <property type="component" value="Unassembled WGS sequence"/>
</dbReference>
<name>A0A432LRJ2_9GAMM</name>
<feature type="signal peptide" evidence="1">
    <location>
        <begin position="1"/>
        <end position="19"/>
    </location>
</feature>